<comment type="similarity">
    <text evidence="5">Belongs to the NtaA/SnaA/DszA monooxygenase family.</text>
</comment>
<dbReference type="Proteomes" id="UP000077355">
    <property type="component" value="Unassembled WGS sequence"/>
</dbReference>
<dbReference type="InterPro" id="IPR051260">
    <property type="entry name" value="Diverse_substr_monoxygenases"/>
</dbReference>
<gene>
    <name evidence="8" type="ORF">PBAT_10560</name>
</gene>
<keyword evidence="2 6" id="KW-0288">FMN</keyword>
<proteinExistence type="inferred from homology"/>
<evidence type="ECO:0000256" key="6">
    <source>
        <dbReference type="PIRSR" id="PIRSR000337-1"/>
    </source>
</evidence>
<evidence type="ECO:0000256" key="4">
    <source>
        <dbReference type="ARBA" id="ARBA00023033"/>
    </source>
</evidence>
<evidence type="ECO:0000256" key="3">
    <source>
        <dbReference type="ARBA" id="ARBA00023002"/>
    </source>
</evidence>
<dbReference type="InterPro" id="IPR011251">
    <property type="entry name" value="Luciferase-like_dom"/>
</dbReference>
<feature type="binding site" evidence="6">
    <location>
        <position position="150"/>
    </location>
    <ligand>
        <name>FMN</name>
        <dbReference type="ChEBI" id="CHEBI:58210"/>
    </ligand>
</feature>
<evidence type="ECO:0000256" key="1">
    <source>
        <dbReference type="ARBA" id="ARBA00022630"/>
    </source>
</evidence>
<dbReference type="InterPro" id="IPR036661">
    <property type="entry name" value="Luciferase-like_sf"/>
</dbReference>
<dbReference type="RefSeq" id="WP_068649307.1">
    <property type="nucleotide sequence ID" value="NZ_CP043611.1"/>
</dbReference>
<dbReference type="PANTHER" id="PTHR30011">
    <property type="entry name" value="ALKANESULFONATE MONOOXYGENASE-RELATED"/>
    <property type="match status" value="1"/>
</dbReference>
<evidence type="ECO:0000256" key="5">
    <source>
        <dbReference type="ARBA" id="ARBA00033748"/>
    </source>
</evidence>
<dbReference type="CDD" id="cd01095">
    <property type="entry name" value="Nitrilotriacetate_monoxgenase"/>
    <property type="match status" value="1"/>
</dbReference>
<dbReference type="GO" id="GO:0004497">
    <property type="term" value="F:monooxygenase activity"/>
    <property type="evidence" value="ECO:0007669"/>
    <property type="project" value="UniProtKB-KW"/>
</dbReference>
<keyword evidence="3" id="KW-0560">Oxidoreductase</keyword>
<dbReference type="InterPro" id="IPR016215">
    <property type="entry name" value="NTA_MOA"/>
</dbReference>
<evidence type="ECO:0000313" key="8">
    <source>
        <dbReference type="EMBL" id="OAB46458.1"/>
    </source>
</evidence>
<dbReference type="OrthoDB" id="3265338at2"/>
<reference evidence="8 9" key="1">
    <citation type="submission" date="2016-03" db="EMBL/GenBank/DDBJ databases">
        <title>Draft genome sequence of Paenibacillus antarcticus CECT 5836.</title>
        <authorList>
            <person name="Shin S.-K."/>
            <person name="Yi H."/>
        </authorList>
    </citation>
    <scope>NUCLEOTIDE SEQUENCE [LARGE SCALE GENOMIC DNA]</scope>
    <source>
        <strain evidence="8 9">CECT 5836</strain>
    </source>
</reference>
<feature type="binding site" evidence="6">
    <location>
        <position position="97"/>
    </location>
    <ligand>
        <name>FMN</name>
        <dbReference type="ChEBI" id="CHEBI:58210"/>
    </ligand>
</feature>
<accession>A0A168P796</accession>
<evidence type="ECO:0000259" key="7">
    <source>
        <dbReference type="Pfam" id="PF00296"/>
    </source>
</evidence>
<keyword evidence="4 8" id="KW-0503">Monooxygenase</keyword>
<dbReference type="PIRSF" id="PIRSF000337">
    <property type="entry name" value="NTA_MOA"/>
    <property type="match status" value="1"/>
</dbReference>
<evidence type="ECO:0000313" key="9">
    <source>
        <dbReference type="Proteomes" id="UP000077355"/>
    </source>
</evidence>
<dbReference type="GO" id="GO:0016705">
    <property type="term" value="F:oxidoreductase activity, acting on paired donors, with incorporation or reduction of molecular oxygen"/>
    <property type="evidence" value="ECO:0007669"/>
    <property type="project" value="InterPro"/>
</dbReference>
<dbReference type="Gene3D" id="3.20.20.30">
    <property type="entry name" value="Luciferase-like domain"/>
    <property type="match status" value="1"/>
</dbReference>
<comment type="caution">
    <text evidence="8">The sequence shown here is derived from an EMBL/GenBank/DDBJ whole genome shotgun (WGS) entry which is preliminary data.</text>
</comment>
<dbReference type="PANTHER" id="PTHR30011:SF16">
    <property type="entry name" value="C2H2 FINGER DOMAIN TRANSCRIPTION FACTOR (EUROFUNG)-RELATED"/>
    <property type="match status" value="1"/>
</dbReference>
<dbReference type="EMBL" id="LVJI01000015">
    <property type="protein sequence ID" value="OAB46458.1"/>
    <property type="molecule type" value="Genomic_DNA"/>
</dbReference>
<protein>
    <submittedName>
        <fullName evidence="8">Nitrilotriacetate monooxygenase</fullName>
    </submittedName>
</protein>
<organism evidence="8 9">
    <name type="scientific">Paenibacillus antarcticus</name>
    <dbReference type="NCBI Taxonomy" id="253703"/>
    <lineage>
        <taxon>Bacteria</taxon>
        <taxon>Bacillati</taxon>
        <taxon>Bacillota</taxon>
        <taxon>Bacilli</taxon>
        <taxon>Bacillales</taxon>
        <taxon>Paenibacillaceae</taxon>
        <taxon>Paenibacillus</taxon>
    </lineage>
</organism>
<evidence type="ECO:0000256" key="2">
    <source>
        <dbReference type="ARBA" id="ARBA00022643"/>
    </source>
</evidence>
<dbReference type="SUPFAM" id="SSF51679">
    <property type="entry name" value="Bacterial luciferase-like"/>
    <property type="match status" value="1"/>
</dbReference>
<dbReference type="Pfam" id="PF00296">
    <property type="entry name" value="Bac_luciferase"/>
    <property type="match status" value="1"/>
</dbReference>
<sequence>MRNRTNMQIAMQLGAGFGIDSGAWRMPGGDPTAYTNMDSYVKLAQTAERGKIQMLFMADTPALGVDLTNRPPQSPMDPMLALTVIARETERIGLVATLSTTFNDPYNVARQFKALDVISHGRAGWNAVTTSNQAAAANFGSQVASRTERYERAHEFIQLVQALWGSWEEGAMTLDVEKGIYANMNKIKPINLGGKYLSSHGPLPIPPSEQGQPVIFQAGGGQEGLELAGLYASGVYASPYDIPSAKAYREMVRQSAVKFGRNPDEVKVLPGFIPSIASTEDEAIERRKQLDGYTDLTGKVSYLGAMLGVPLSFDDIDRPLSPELRKYAKANPQDPRSPRALELVMRGMTIRDVLAHGVINYHPVIAGTPEQVADFMEEWYVSGACDGFAIQPDASFDGVSDFVDYVIPILQKRGLFHKDYEGTTLREHMGVSYQYGLRL</sequence>
<dbReference type="AlphaFoldDB" id="A0A168P796"/>
<keyword evidence="9" id="KW-1185">Reference proteome</keyword>
<feature type="binding site" evidence="6">
    <location>
        <position position="59"/>
    </location>
    <ligand>
        <name>FMN</name>
        <dbReference type="ChEBI" id="CHEBI:58210"/>
    </ligand>
</feature>
<keyword evidence="1 6" id="KW-0285">Flavoprotein</keyword>
<name>A0A168P796_9BACL</name>
<feature type="domain" description="Luciferase-like" evidence="7">
    <location>
        <begin position="29"/>
        <end position="383"/>
    </location>
</feature>
<dbReference type="NCBIfam" id="TIGR03860">
    <property type="entry name" value="FMN_nitrolo"/>
    <property type="match status" value="1"/>
</dbReference>